<dbReference type="AlphaFoldDB" id="A0A1B7LFT0"/>
<dbReference type="EMBL" id="LYVF01000111">
    <property type="protein sequence ID" value="OAT83498.1"/>
    <property type="molecule type" value="Genomic_DNA"/>
</dbReference>
<gene>
    <name evidence="1" type="ORF">A6M21_08175</name>
</gene>
<proteinExistence type="predicted"/>
<accession>A0A1B7LFT0</accession>
<name>A0A1B7LFT0_9FIRM</name>
<protein>
    <submittedName>
        <fullName evidence="1">Uncharacterized protein</fullName>
    </submittedName>
</protein>
<keyword evidence="2" id="KW-1185">Reference proteome</keyword>
<evidence type="ECO:0000313" key="2">
    <source>
        <dbReference type="Proteomes" id="UP000078532"/>
    </source>
</evidence>
<evidence type="ECO:0000313" key="1">
    <source>
        <dbReference type="EMBL" id="OAT83498.1"/>
    </source>
</evidence>
<reference evidence="1 2" key="1">
    <citation type="submission" date="2016-04" db="EMBL/GenBank/DDBJ databases">
        <authorList>
            <person name="Evans L.H."/>
            <person name="Alamgir A."/>
            <person name="Owens N."/>
            <person name="Weber N.D."/>
            <person name="Virtaneva K."/>
            <person name="Barbian K."/>
            <person name="Babar A."/>
            <person name="Rosenke K."/>
        </authorList>
    </citation>
    <scope>NUCLEOTIDE SEQUENCE [LARGE SCALE GENOMIC DNA]</scope>
    <source>
        <strain evidence="1 2">LMa1</strain>
    </source>
</reference>
<dbReference type="Proteomes" id="UP000078532">
    <property type="component" value="Unassembled WGS sequence"/>
</dbReference>
<comment type="caution">
    <text evidence="1">The sequence shown here is derived from an EMBL/GenBank/DDBJ whole genome shotgun (WGS) entry which is preliminary data.</text>
</comment>
<organism evidence="1 2">
    <name type="scientific">Desulfotomaculum copahuensis</name>
    <dbReference type="NCBI Taxonomy" id="1838280"/>
    <lineage>
        <taxon>Bacteria</taxon>
        <taxon>Bacillati</taxon>
        <taxon>Bacillota</taxon>
        <taxon>Clostridia</taxon>
        <taxon>Eubacteriales</taxon>
        <taxon>Desulfotomaculaceae</taxon>
        <taxon>Desulfotomaculum</taxon>
    </lineage>
</organism>
<sequence length="119" mass="14204">MPERRRIMYSFQMRHHKDTPYKAVFKEAMNRIGRIYVPHELKNKLGIMYEIIVQIDTDKKYLPMKGYITTMKLNKEYGNCVRFKENITELGEIGYIYVQREVLEALNVNDVLAVRIDTI</sequence>